<reference evidence="1 2" key="1">
    <citation type="journal article" date="2019" name="G3 (Bethesda)">
        <title>Sequencing of a Wild Apple (Malus baccata) Genome Unravels the Differences Between Cultivated and Wild Apple Species Regarding Disease Resistance and Cold Tolerance.</title>
        <authorList>
            <person name="Chen X."/>
        </authorList>
    </citation>
    <scope>NUCLEOTIDE SEQUENCE [LARGE SCALE GENOMIC DNA]</scope>
    <source>
        <strain evidence="2">cv. Shandingzi</strain>
        <tissue evidence="1">Leaves</tissue>
    </source>
</reference>
<dbReference type="Proteomes" id="UP000315295">
    <property type="component" value="Unassembled WGS sequence"/>
</dbReference>
<dbReference type="InterPro" id="IPR012340">
    <property type="entry name" value="NA-bd_OB-fold"/>
</dbReference>
<organism evidence="1 2">
    <name type="scientific">Malus baccata</name>
    <name type="common">Siberian crab apple</name>
    <name type="synonym">Pyrus baccata</name>
    <dbReference type="NCBI Taxonomy" id="106549"/>
    <lineage>
        <taxon>Eukaryota</taxon>
        <taxon>Viridiplantae</taxon>
        <taxon>Streptophyta</taxon>
        <taxon>Embryophyta</taxon>
        <taxon>Tracheophyta</taxon>
        <taxon>Spermatophyta</taxon>
        <taxon>Magnoliopsida</taxon>
        <taxon>eudicotyledons</taxon>
        <taxon>Gunneridae</taxon>
        <taxon>Pentapetalae</taxon>
        <taxon>rosids</taxon>
        <taxon>fabids</taxon>
        <taxon>Rosales</taxon>
        <taxon>Rosaceae</taxon>
        <taxon>Amygdaloideae</taxon>
        <taxon>Maleae</taxon>
        <taxon>Malus</taxon>
    </lineage>
</organism>
<comment type="caution">
    <text evidence="1">The sequence shown here is derived from an EMBL/GenBank/DDBJ whole genome shotgun (WGS) entry which is preliminary data.</text>
</comment>
<dbReference type="AlphaFoldDB" id="A0A540N6W9"/>
<accession>A0A540N6W9</accession>
<sequence>MDGKSMGLHCILVHNRQDAIEACSTEMDHEVLASKVQVGNCYEITNFRINRRKGEYIVVPNDSQTVFTHKTVFKRITNEFPRILHHRFFLQDYNMLYPRLDRVDILTGNVILNSTGHYRNKLIQISVFEFIIFSQNIALLFKRSK</sequence>
<proteinExistence type="predicted"/>
<gene>
    <name evidence="1" type="ORF">C1H46_008170</name>
</gene>
<name>A0A540N6W9_MALBA</name>
<dbReference type="EMBL" id="VIEB01000108">
    <property type="protein sequence ID" value="TQE06230.1"/>
    <property type="molecule type" value="Genomic_DNA"/>
</dbReference>
<evidence type="ECO:0000313" key="1">
    <source>
        <dbReference type="EMBL" id="TQE06230.1"/>
    </source>
</evidence>
<evidence type="ECO:0000313" key="2">
    <source>
        <dbReference type="Proteomes" id="UP000315295"/>
    </source>
</evidence>
<dbReference type="Gene3D" id="2.40.50.140">
    <property type="entry name" value="Nucleic acid-binding proteins"/>
    <property type="match status" value="1"/>
</dbReference>
<protein>
    <recommendedName>
        <fullName evidence="3">DUF223 domain-containing protein</fullName>
    </recommendedName>
</protein>
<evidence type="ECO:0008006" key="3">
    <source>
        <dbReference type="Google" id="ProtNLM"/>
    </source>
</evidence>
<keyword evidence="2" id="KW-1185">Reference proteome</keyword>